<accession>A5FKA5</accession>
<keyword evidence="6" id="KW-0067">ATP-binding</keyword>
<evidence type="ECO:0000256" key="3">
    <source>
        <dbReference type="ARBA" id="ARBA00022679"/>
    </source>
</evidence>
<dbReference type="SUPFAM" id="SSF47384">
    <property type="entry name" value="Homodimeric domain of signal transducing histidine kinase"/>
    <property type="match status" value="1"/>
</dbReference>
<evidence type="ECO:0000256" key="7">
    <source>
        <dbReference type="ARBA" id="ARBA00023012"/>
    </source>
</evidence>
<feature type="transmembrane region" description="Helical" evidence="8">
    <location>
        <begin position="6"/>
        <end position="29"/>
    </location>
</feature>
<feature type="domain" description="Histidine kinase" evidence="9">
    <location>
        <begin position="230"/>
        <end position="441"/>
    </location>
</feature>
<dbReference type="GeneID" id="31764208"/>
<dbReference type="Pfam" id="PF02518">
    <property type="entry name" value="HATPase_c"/>
    <property type="match status" value="1"/>
</dbReference>
<dbReference type="InterPro" id="IPR036097">
    <property type="entry name" value="HisK_dim/P_sf"/>
</dbReference>
<dbReference type="PANTHER" id="PTHR43065:SF46">
    <property type="entry name" value="C4-DICARBOXYLATE TRANSPORT SENSOR PROTEIN DCTB"/>
    <property type="match status" value="1"/>
</dbReference>
<protein>
    <recommendedName>
        <fullName evidence="2">histidine kinase</fullName>
        <ecNumber evidence="2">2.7.13.3</ecNumber>
    </recommendedName>
</protein>
<reference evidence="10 11" key="1">
    <citation type="journal article" date="2009" name="Appl. Environ. Microbiol.">
        <title>Novel features of the polysaccharide-digesting gliding bacterium Flavobacterium johnsoniae as revealed by genome sequence analysis.</title>
        <authorList>
            <person name="McBride M.J."/>
            <person name="Xie G."/>
            <person name="Martens E.C."/>
            <person name="Lapidus A."/>
            <person name="Henrissat B."/>
            <person name="Rhodes R.G."/>
            <person name="Goltsman E."/>
            <person name="Wang W."/>
            <person name="Xu J."/>
            <person name="Hunnicutt D.W."/>
            <person name="Staroscik A.M."/>
            <person name="Hoover T.R."/>
            <person name="Cheng Y.Q."/>
            <person name="Stein J.L."/>
        </authorList>
    </citation>
    <scope>NUCLEOTIDE SEQUENCE [LARGE SCALE GENOMIC DNA]</scope>
    <source>
        <strain evidence="11">ATCC 17061 / DSM 2064 / JCM 8514 / BCRC 14874 / CCUG 350202 / NBRC 14942 / NCIMB 11054 / UW101</strain>
    </source>
</reference>
<dbReference type="InterPro" id="IPR005467">
    <property type="entry name" value="His_kinase_dom"/>
</dbReference>
<dbReference type="PANTHER" id="PTHR43065">
    <property type="entry name" value="SENSOR HISTIDINE KINASE"/>
    <property type="match status" value="1"/>
</dbReference>
<dbReference type="STRING" id="376686.Fjoh_1333"/>
<name>A5FKA5_FLAJ1</name>
<sequence>MKNWKFYNAFFVRVLFVMTLFFVCFFLIYKMFYFNALLVGFFAFLTLAEMYFFVKNQLQFYDRTLFSILQNDFSTNFPEENKRDNFKSLYLLYETLKVQQQEQKSKELIYRSLLNNIDSAALILEKENNDWNIFLMNDCFSDLFKVPKVSHWKYLKNYLPSLCNEIEKTEFGELKSAISIKIEDQDLQTFMLQTSRTQTYNKEYYIILLDSIQRVIEKKEKEAWINLMKIISHELMNSLTPIRALSQNLLHIVDQENLEEDDFDDIKSSISTIINRSDHLQVFVENYRKLAMLPTPSKQMTPINALFDDCLRIMSPILKAENIELISDIHSSRSILIDKNQMEQVIINLITNSVYALKEKNEKKMYVSSYTENNRFFITISDNGKGIDPEIQDKVFLPFFTTRKDGAGIGLTLSKNIIEAHGGYLSYQTDEDKTSFVICLI</sequence>
<evidence type="ECO:0000313" key="10">
    <source>
        <dbReference type="EMBL" id="ABQ04365.1"/>
    </source>
</evidence>
<dbReference type="HOGENOM" id="CLU_000445_114_4_10"/>
<dbReference type="KEGG" id="fjo:Fjoh_1333"/>
<dbReference type="PROSITE" id="PS50109">
    <property type="entry name" value="HIS_KIN"/>
    <property type="match status" value="1"/>
</dbReference>
<dbReference type="InterPro" id="IPR003594">
    <property type="entry name" value="HATPase_dom"/>
</dbReference>
<evidence type="ECO:0000256" key="2">
    <source>
        <dbReference type="ARBA" id="ARBA00012438"/>
    </source>
</evidence>
<dbReference type="InterPro" id="IPR004358">
    <property type="entry name" value="Sig_transdc_His_kin-like_C"/>
</dbReference>
<comment type="catalytic activity">
    <reaction evidence="1">
        <text>ATP + protein L-histidine = ADP + protein N-phospho-L-histidine.</text>
        <dbReference type="EC" id="2.7.13.3"/>
    </reaction>
</comment>
<evidence type="ECO:0000313" key="11">
    <source>
        <dbReference type="Proteomes" id="UP000006694"/>
    </source>
</evidence>
<evidence type="ECO:0000259" key="9">
    <source>
        <dbReference type="PROSITE" id="PS50109"/>
    </source>
</evidence>
<dbReference type="EMBL" id="CP000685">
    <property type="protein sequence ID" value="ABQ04365.1"/>
    <property type="molecule type" value="Genomic_DNA"/>
</dbReference>
<feature type="transmembrane region" description="Helical" evidence="8">
    <location>
        <begin position="36"/>
        <end position="54"/>
    </location>
</feature>
<keyword evidence="8" id="KW-1133">Transmembrane helix</keyword>
<evidence type="ECO:0000256" key="4">
    <source>
        <dbReference type="ARBA" id="ARBA00022741"/>
    </source>
</evidence>
<dbReference type="PRINTS" id="PR00344">
    <property type="entry name" value="BCTRLSENSOR"/>
</dbReference>
<evidence type="ECO:0000256" key="8">
    <source>
        <dbReference type="SAM" id="Phobius"/>
    </source>
</evidence>
<dbReference type="eggNOG" id="COG5000">
    <property type="taxonomic scope" value="Bacteria"/>
</dbReference>
<dbReference type="OrthoDB" id="1931120at2"/>
<gene>
    <name evidence="10" type="ordered locus">Fjoh_1333</name>
</gene>
<keyword evidence="8" id="KW-0472">Membrane</keyword>
<keyword evidence="7" id="KW-0902">Two-component regulatory system</keyword>
<evidence type="ECO:0000256" key="6">
    <source>
        <dbReference type="ARBA" id="ARBA00022840"/>
    </source>
</evidence>
<organism evidence="10 11">
    <name type="scientific">Flavobacterium johnsoniae (strain ATCC 17061 / DSM 2064 / JCM 8514 / BCRC 14874 / CCUG 350202 / NBRC 14942 / NCIMB 11054 / UW101)</name>
    <name type="common">Cytophaga johnsonae</name>
    <dbReference type="NCBI Taxonomy" id="376686"/>
    <lineage>
        <taxon>Bacteria</taxon>
        <taxon>Pseudomonadati</taxon>
        <taxon>Bacteroidota</taxon>
        <taxon>Flavobacteriia</taxon>
        <taxon>Flavobacteriales</taxon>
        <taxon>Flavobacteriaceae</taxon>
        <taxon>Flavobacterium</taxon>
    </lineage>
</organism>
<keyword evidence="11" id="KW-1185">Reference proteome</keyword>
<dbReference type="RefSeq" id="WP_012023413.1">
    <property type="nucleotide sequence ID" value="NC_009441.1"/>
</dbReference>
<dbReference type="SMART" id="SM00387">
    <property type="entry name" value="HATPase_c"/>
    <property type="match status" value="1"/>
</dbReference>
<dbReference type="GO" id="GO:0005524">
    <property type="term" value="F:ATP binding"/>
    <property type="evidence" value="ECO:0007669"/>
    <property type="project" value="UniProtKB-KW"/>
</dbReference>
<dbReference type="InterPro" id="IPR036890">
    <property type="entry name" value="HATPase_C_sf"/>
</dbReference>
<dbReference type="Proteomes" id="UP000006694">
    <property type="component" value="Chromosome"/>
</dbReference>
<dbReference type="EC" id="2.7.13.3" evidence="2"/>
<keyword evidence="3" id="KW-0808">Transferase</keyword>
<dbReference type="Gene3D" id="3.30.565.10">
    <property type="entry name" value="Histidine kinase-like ATPase, C-terminal domain"/>
    <property type="match status" value="1"/>
</dbReference>
<dbReference type="GO" id="GO:0000155">
    <property type="term" value="F:phosphorelay sensor kinase activity"/>
    <property type="evidence" value="ECO:0007669"/>
    <property type="project" value="InterPro"/>
</dbReference>
<keyword evidence="4" id="KW-0547">Nucleotide-binding</keyword>
<keyword evidence="5 10" id="KW-0418">Kinase</keyword>
<evidence type="ECO:0000256" key="5">
    <source>
        <dbReference type="ARBA" id="ARBA00022777"/>
    </source>
</evidence>
<proteinExistence type="predicted"/>
<evidence type="ECO:0000256" key="1">
    <source>
        <dbReference type="ARBA" id="ARBA00000085"/>
    </source>
</evidence>
<dbReference type="SUPFAM" id="SSF55874">
    <property type="entry name" value="ATPase domain of HSP90 chaperone/DNA topoisomerase II/histidine kinase"/>
    <property type="match status" value="1"/>
</dbReference>
<keyword evidence="8" id="KW-0812">Transmembrane</keyword>
<dbReference type="AlphaFoldDB" id="A5FKA5"/>